<keyword evidence="2" id="KW-1185">Reference proteome</keyword>
<evidence type="ECO:0000313" key="1">
    <source>
        <dbReference type="EMBL" id="KAJ0027888.1"/>
    </source>
</evidence>
<dbReference type="EMBL" id="CM047744">
    <property type="protein sequence ID" value="KAJ0027888.1"/>
    <property type="molecule type" value="Genomic_DNA"/>
</dbReference>
<gene>
    <name evidence="1" type="ORF">Pint_36538</name>
</gene>
<protein>
    <submittedName>
        <fullName evidence="1">Uncharacterized protein</fullName>
    </submittedName>
</protein>
<reference evidence="2" key="1">
    <citation type="journal article" date="2023" name="G3 (Bethesda)">
        <title>Genome assembly and association tests identify interacting loci associated with vigor, precocity, and sex in interspecific pistachio rootstocks.</title>
        <authorList>
            <person name="Palmer W."/>
            <person name="Jacygrad E."/>
            <person name="Sagayaradj S."/>
            <person name="Cavanaugh K."/>
            <person name="Han R."/>
            <person name="Bertier L."/>
            <person name="Beede B."/>
            <person name="Kafkas S."/>
            <person name="Golino D."/>
            <person name="Preece J."/>
            <person name="Michelmore R."/>
        </authorList>
    </citation>
    <scope>NUCLEOTIDE SEQUENCE [LARGE SCALE GENOMIC DNA]</scope>
</reference>
<name>A0ACC0Y306_9ROSI</name>
<evidence type="ECO:0000313" key="2">
    <source>
        <dbReference type="Proteomes" id="UP001163603"/>
    </source>
</evidence>
<proteinExistence type="predicted"/>
<sequence length="86" mass="10179">MSLKLCCFSCSSQLWRIHHLQTSLTLKFLRHIPNSDLCLINNGKLLQSGKLLTFRYSTTFKFLFSVASVRCRLIIWLNMKYDIYMQ</sequence>
<accession>A0ACC0Y306</accession>
<organism evidence="1 2">
    <name type="scientific">Pistacia integerrima</name>
    <dbReference type="NCBI Taxonomy" id="434235"/>
    <lineage>
        <taxon>Eukaryota</taxon>
        <taxon>Viridiplantae</taxon>
        <taxon>Streptophyta</taxon>
        <taxon>Embryophyta</taxon>
        <taxon>Tracheophyta</taxon>
        <taxon>Spermatophyta</taxon>
        <taxon>Magnoliopsida</taxon>
        <taxon>eudicotyledons</taxon>
        <taxon>Gunneridae</taxon>
        <taxon>Pentapetalae</taxon>
        <taxon>rosids</taxon>
        <taxon>malvids</taxon>
        <taxon>Sapindales</taxon>
        <taxon>Anacardiaceae</taxon>
        <taxon>Pistacia</taxon>
    </lineage>
</organism>
<dbReference type="Proteomes" id="UP001163603">
    <property type="component" value="Chromosome 9"/>
</dbReference>
<comment type="caution">
    <text evidence="1">The sequence shown here is derived from an EMBL/GenBank/DDBJ whole genome shotgun (WGS) entry which is preliminary data.</text>
</comment>